<reference evidence="1" key="1">
    <citation type="submission" date="2018-06" db="EMBL/GenBank/DDBJ databases">
        <authorList>
            <person name="Zhirakovskaya E."/>
        </authorList>
    </citation>
    <scope>NUCLEOTIDE SEQUENCE</scope>
</reference>
<gene>
    <name evidence="1" type="ORF">MNBD_GAMMA21-913</name>
</gene>
<name>A0A3B1AG68_9ZZZZ</name>
<dbReference type="EMBL" id="UOFR01000018">
    <property type="protein sequence ID" value="VAW92894.1"/>
    <property type="molecule type" value="Genomic_DNA"/>
</dbReference>
<dbReference type="AlphaFoldDB" id="A0A3B1AG68"/>
<sequence>MNQPIPEYEVEEISLEQAVLMLATEEEKTKTDYSKTSAMVLEYMAA</sequence>
<proteinExistence type="predicted"/>
<accession>A0A3B1AG68</accession>
<organism evidence="1">
    <name type="scientific">hydrothermal vent metagenome</name>
    <dbReference type="NCBI Taxonomy" id="652676"/>
    <lineage>
        <taxon>unclassified sequences</taxon>
        <taxon>metagenomes</taxon>
        <taxon>ecological metagenomes</taxon>
    </lineage>
</organism>
<protein>
    <submittedName>
        <fullName evidence="1">Uncharacterized protein</fullName>
    </submittedName>
</protein>
<evidence type="ECO:0000313" key="1">
    <source>
        <dbReference type="EMBL" id="VAW92894.1"/>
    </source>
</evidence>